<sequence length="386" mass="43381">MATENSTIPISPITERILQAADTHASLISQIAALEHAPPTLEQQHAYLQDLKANLLDLKKELVKLRAFTSKERKEHQDLRDSFARRYAHKLTGRSEKFVSKIEKEEREYLEAYHNQQVAEEKERYLEDTIAKTEKQITELTVQTKEYHNLKEKAKELYNRVFEGPTPDFPEEDQMELAVENAKVAFADAQSRYNADHEAQIALANAEQVVARAVGFADGALSASTWDLWGGGGLADFLERDNLSKAQSSLSQAQMFLSQAVVLQREIGPFQDVEVANGHIFSDIFFDNVFTDYQFHEKVKKTNLQVKKLFLQVRGEGQKQRARALDSKNNLGEAKAQLSAARTELENIRREVFERVSGVPGSIGVPPAYGTVGSPPPADSSETQHI</sequence>
<reference evidence="3 4" key="1">
    <citation type="submission" date="2019-10" db="EMBL/GenBank/DDBJ databases">
        <authorList>
            <person name="Palmer J.M."/>
        </authorList>
    </citation>
    <scope>NUCLEOTIDE SEQUENCE [LARGE SCALE GENOMIC DNA]</scope>
    <source>
        <strain evidence="3 4">TWF694</strain>
    </source>
</reference>
<feature type="region of interest" description="Disordered" evidence="2">
    <location>
        <begin position="367"/>
        <end position="386"/>
    </location>
</feature>
<dbReference type="AlphaFoldDB" id="A0AAV9XQB7"/>
<accession>A0AAV9XQB7</accession>
<dbReference type="EMBL" id="JAVHJO010000001">
    <property type="protein sequence ID" value="KAK6544292.1"/>
    <property type="molecule type" value="Genomic_DNA"/>
</dbReference>
<evidence type="ECO:0000313" key="3">
    <source>
        <dbReference type="EMBL" id="KAK6544292.1"/>
    </source>
</evidence>
<feature type="coiled-coil region" evidence="1">
    <location>
        <begin position="41"/>
        <end position="68"/>
    </location>
</feature>
<evidence type="ECO:0000256" key="2">
    <source>
        <dbReference type="SAM" id="MobiDB-lite"/>
    </source>
</evidence>
<keyword evidence="1" id="KW-0175">Coiled coil</keyword>
<evidence type="ECO:0000313" key="4">
    <source>
        <dbReference type="Proteomes" id="UP001365542"/>
    </source>
</evidence>
<dbReference type="PANTHER" id="PTHR21974:SF2">
    <property type="entry name" value="RE15880P"/>
    <property type="match status" value="1"/>
</dbReference>
<evidence type="ECO:0000256" key="1">
    <source>
        <dbReference type="SAM" id="Coils"/>
    </source>
</evidence>
<proteinExistence type="predicted"/>
<feature type="coiled-coil region" evidence="1">
    <location>
        <begin position="102"/>
        <end position="160"/>
    </location>
</feature>
<comment type="caution">
    <text evidence="3">The sequence shown here is derived from an EMBL/GenBank/DDBJ whole genome shotgun (WGS) entry which is preliminary data.</text>
</comment>
<dbReference type="Proteomes" id="UP001365542">
    <property type="component" value="Unassembled WGS sequence"/>
</dbReference>
<name>A0AAV9XQB7_9PEZI</name>
<protein>
    <submittedName>
        <fullName evidence="3">Uncharacterized protein</fullName>
    </submittedName>
</protein>
<organism evidence="3 4">
    <name type="scientific">Orbilia ellipsospora</name>
    <dbReference type="NCBI Taxonomy" id="2528407"/>
    <lineage>
        <taxon>Eukaryota</taxon>
        <taxon>Fungi</taxon>
        <taxon>Dikarya</taxon>
        <taxon>Ascomycota</taxon>
        <taxon>Pezizomycotina</taxon>
        <taxon>Orbiliomycetes</taxon>
        <taxon>Orbiliales</taxon>
        <taxon>Orbiliaceae</taxon>
        <taxon>Orbilia</taxon>
    </lineage>
</organism>
<keyword evidence="4" id="KW-1185">Reference proteome</keyword>
<gene>
    <name evidence="3" type="ORF">TWF694_000992</name>
</gene>
<dbReference type="PANTHER" id="PTHR21974">
    <property type="entry name" value="RE15880P"/>
    <property type="match status" value="1"/>
</dbReference>